<dbReference type="EMBL" id="LAZR01044234">
    <property type="protein sequence ID" value="KKL05155.1"/>
    <property type="molecule type" value="Genomic_DNA"/>
</dbReference>
<sequence length="173" mass="19889">MVSEVVVPLWFFGGTVRVVFCVGLYTLTSRRMIQRRQAPIKRSFFEAHHEKYGVDDTERIRSRSAFSILSTCDQAISRCSSAYSRREPLIKAELENQVLLKTCRWILVLLTVLLRDQSGNFLLAHYDSEPTFPVCHHAVLAFVRRTCKVRQVHGNWVSALRFAALARYAARLS</sequence>
<organism evidence="2">
    <name type="scientific">marine sediment metagenome</name>
    <dbReference type="NCBI Taxonomy" id="412755"/>
    <lineage>
        <taxon>unclassified sequences</taxon>
        <taxon>metagenomes</taxon>
        <taxon>ecological metagenomes</taxon>
    </lineage>
</organism>
<reference evidence="2" key="1">
    <citation type="journal article" date="2015" name="Nature">
        <title>Complex archaea that bridge the gap between prokaryotes and eukaryotes.</title>
        <authorList>
            <person name="Spang A."/>
            <person name="Saw J.H."/>
            <person name="Jorgensen S.L."/>
            <person name="Zaremba-Niedzwiedzka K."/>
            <person name="Martijn J."/>
            <person name="Lind A.E."/>
            <person name="van Eijk R."/>
            <person name="Schleper C."/>
            <person name="Guy L."/>
            <person name="Ettema T.J."/>
        </authorList>
    </citation>
    <scope>NUCLEOTIDE SEQUENCE</scope>
</reference>
<keyword evidence="1" id="KW-0472">Membrane</keyword>
<keyword evidence="1" id="KW-1133">Transmembrane helix</keyword>
<name>A0A0F9A6P2_9ZZZZ</name>
<feature type="transmembrane region" description="Helical" evidence="1">
    <location>
        <begin position="6"/>
        <end position="27"/>
    </location>
</feature>
<accession>A0A0F9A6P2</accession>
<dbReference type="AlphaFoldDB" id="A0A0F9A6P2"/>
<keyword evidence="1" id="KW-0812">Transmembrane</keyword>
<proteinExistence type="predicted"/>
<gene>
    <name evidence="2" type="ORF">LCGC14_2608880</name>
</gene>
<evidence type="ECO:0000256" key="1">
    <source>
        <dbReference type="SAM" id="Phobius"/>
    </source>
</evidence>
<protein>
    <submittedName>
        <fullName evidence="2">Uncharacterized protein</fullName>
    </submittedName>
</protein>
<comment type="caution">
    <text evidence="2">The sequence shown here is derived from an EMBL/GenBank/DDBJ whole genome shotgun (WGS) entry which is preliminary data.</text>
</comment>
<evidence type="ECO:0000313" key="2">
    <source>
        <dbReference type="EMBL" id="KKL05155.1"/>
    </source>
</evidence>